<gene>
    <name evidence="5" type="ORF">KVA01_22000</name>
</gene>
<dbReference type="GO" id="GO:0003700">
    <property type="term" value="F:DNA-binding transcription factor activity"/>
    <property type="evidence" value="ECO:0007669"/>
    <property type="project" value="InterPro"/>
</dbReference>
<dbReference type="InterPro" id="IPR036388">
    <property type="entry name" value="WH-like_DNA-bd_sf"/>
</dbReference>
<dbReference type="SUPFAM" id="SSF100950">
    <property type="entry name" value="NagB/RpiA/CoA transferase-like"/>
    <property type="match status" value="1"/>
</dbReference>
<dbReference type="InterPro" id="IPR001034">
    <property type="entry name" value="DeoR_HTH"/>
</dbReference>
<evidence type="ECO:0000313" key="6">
    <source>
        <dbReference type="Proteomes" id="UP000315730"/>
    </source>
</evidence>
<protein>
    <submittedName>
        <fullName evidence="5">DeoR family transcriptional regulator</fullName>
    </submittedName>
</protein>
<evidence type="ECO:0000256" key="3">
    <source>
        <dbReference type="ARBA" id="ARBA00023163"/>
    </source>
</evidence>
<dbReference type="PROSITE" id="PS00894">
    <property type="entry name" value="HTH_DEOR_1"/>
    <property type="match status" value="1"/>
</dbReference>
<dbReference type="SUPFAM" id="SSF46785">
    <property type="entry name" value="Winged helix' DNA-binding domain"/>
    <property type="match status" value="1"/>
</dbReference>
<dbReference type="Proteomes" id="UP000315730">
    <property type="component" value="Unassembled WGS sequence"/>
</dbReference>
<dbReference type="InterPro" id="IPR018356">
    <property type="entry name" value="Tscrpt_reg_HTH_DeoR_CS"/>
</dbReference>
<dbReference type="InterPro" id="IPR036390">
    <property type="entry name" value="WH_DNA-bd_sf"/>
</dbReference>
<evidence type="ECO:0000256" key="2">
    <source>
        <dbReference type="ARBA" id="ARBA00023125"/>
    </source>
</evidence>
<keyword evidence="6" id="KW-1185">Reference proteome</keyword>
<accession>A0A4Y4D4D4</accession>
<dbReference type="AlphaFoldDB" id="A0A4Y4D4D4"/>
<comment type="caution">
    <text evidence="5">The sequence shown here is derived from an EMBL/GenBank/DDBJ whole genome shotgun (WGS) entry which is preliminary data.</text>
</comment>
<dbReference type="Pfam" id="PF08220">
    <property type="entry name" value="HTH_DeoR"/>
    <property type="match status" value="1"/>
</dbReference>
<evidence type="ECO:0000256" key="1">
    <source>
        <dbReference type="ARBA" id="ARBA00023015"/>
    </source>
</evidence>
<dbReference type="STRING" id="1272.GCA_900014985_01804"/>
<evidence type="ECO:0000313" key="5">
    <source>
        <dbReference type="EMBL" id="GED00046.1"/>
    </source>
</evidence>
<sequence>MLAEQRRKQILHEVQVRGSAHVHELAELLSVSAMTVRRDLADLEEQGLLNRVHGGAEAVGSALEPAFAEKSGLHAQAKEAIATAAARLVEPGMSLAFSGGTTCLRLARHLTGRADLHDLSVVTNSLPVADEFFRAGDGHAGAGVHAVTRPSRVLLTGGQRTPSDALVGPIADAALAELHVDLLFLGTHGADPRGLSTPNPDEASTNRALIRSAHTVAAVFDASKWGLTGLSGFAHWDAVDTAVTDGGLTDPAHEFLKNHVNEVIVAP</sequence>
<dbReference type="RefSeq" id="WP_055084508.1">
    <property type="nucleotide sequence ID" value="NZ_BJNW01000022.1"/>
</dbReference>
<dbReference type="InterPro" id="IPR014036">
    <property type="entry name" value="DeoR-like_C"/>
</dbReference>
<dbReference type="Gene3D" id="1.10.10.10">
    <property type="entry name" value="Winged helix-like DNA-binding domain superfamily/Winged helix DNA-binding domain"/>
    <property type="match status" value="1"/>
</dbReference>
<keyword evidence="2" id="KW-0238">DNA-binding</keyword>
<dbReference type="PANTHER" id="PTHR30363:SF44">
    <property type="entry name" value="AGA OPERON TRANSCRIPTIONAL REPRESSOR-RELATED"/>
    <property type="match status" value="1"/>
</dbReference>
<dbReference type="SMART" id="SM01134">
    <property type="entry name" value="DeoRC"/>
    <property type="match status" value="1"/>
</dbReference>
<dbReference type="PANTHER" id="PTHR30363">
    <property type="entry name" value="HTH-TYPE TRANSCRIPTIONAL REGULATOR SRLR-RELATED"/>
    <property type="match status" value="1"/>
</dbReference>
<dbReference type="SMART" id="SM00420">
    <property type="entry name" value="HTH_DEOR"/>
    <property type="match status" value="1"/>
</dbReference>
<dbReference type="InterPro" id="IPR037171">
    <property type="entry name" value="NagB/RpiA_transferase-like"/>
</dbReference>
<dbReference type="Gene3D" id="3.40.50.1360">
    <property type="match status" value="1"/>
</dbReference>
<keyword evidence="1" id="KW-0805">Transcription regulation</keyword>
<evidence type="ECO:0000259" key="4">
    <source>
        <dbReference type="PROSITE" id="PS51000"/>
    </source>
</evidence>
<dbReference type="OrthoDB" id="7688673at2"/>
<keyword evidence="3" id="KW-0804">Transcription</keyword>
<dbReference type="Pfam" id="PF00455">
    <property type="entry name" value="DeoRC"/>
    <property type="match status" value="1"/>
</dbReference>
<dbReference type="PROSITE" id="PS51000">
    <property type="entry name" value="HTH_DEOR_2"/>
    <property type="match status" value="1"/>
</dbReference>
<name>A0A4Y4D4D4_KOCVA</name>
<dbReference type="EMBL" id="BJNW01000022">
    <property type="protein sequence ID" value="GED00046.1"/>
    <property type="molecule type" value="Genomic_DNA"/>
</dbReference>
<feature type="domain" description="HTH deoR-type" evidence="4">
    <location>
        <begin position="3"/>
        <end position="58"/>
    </location>
</feature>
<reference evidence="5 6" key="1">
    <citation type="submission" date="2019-06" db="EMBL/GenBank/DDBJ databases">
        <title>Whole genome shotgun sequence of Kocuria varians NBRC 15358.</title>
        <authorList>
            <person name="Hosoyama A."/>
            <person name="Uohara A."/>
            <person name="Ohji S."/>
            <person name="Ichikawa N."/>
        </authorList>
    </citation>
    <scope>NUCLEOTIDE SEQUENCE [LARGE SCALE GENOMIC DNA]</scope>
    <source>
        <strain evidence="5 6">NBRC 15358</strain>
    </source>
</reference>
<proteinExistence type="predicted"/>
<dbReference type="GO" id="GO:0003677">
    <property type="term" value="F:DNA binding"/>
    <property type="evidence" value="ECO:0007669"/>
    <property type="project" value="UniProtKB-KW"/>
</dbReference>
<organism evidence="5 6">
    <name type="scientific">Kocuria varians</name>
    <name type="common">Micrococcus varians</name>
    <dbReference type="NCBI Taxonomy" id="1272"/>
    <lineage>
        <taxon>Bacteria</taxon>
        <taxon>Bacillati</taxon>
        <taxon>Actinomycetota</taxon>
        <taxon>Actinomycetes</taxon>
        <taxon>Micrococcales</taxon>
        <taxon>Micrococcaceae</taxon>
        <taxon>Kocuria</taxon>
    </lineage>
</organism>
<dbReference type="InterPro" id="IPR050313">
    <property type="entry name" value="Carb_Metab_HTH_regulators"/>
</dbReference>
<dbReference type="PRINTS" id="PR00037">
    <property type="entry name" value="HTHLACR"/>
</dbReference>